<dbReference type="KEGG" id="marz:MARA_15220"/>
<protein>
    <submittedName>
        <fullName evidence="1">Uncharacterized protein</fullName>
    </submittedName>
</protein>
<name>A0A7I7RTX6_9MYCO</name>
<gene>
    <name evidence="1" type="ORF">MARA_15220</name>
</gene>
<dbReference type="EMBL" id="AP022593">
    <property type="protein sequence ID" value="BBY48054.1"/>
    <property type="molecule type" value="Genomic_DNA"/>
</dbReference>
<sequence length="115" mass="11997">MTIRMPEETSLAGQRALVQLTEHQDLIPAVDSVGAVTCTALPTTAGAPYGSVPVAVIAKPPTSANDAFRAQRRPSVTGSAESAACHRVLRYVASSPILVGSDARTAELMEDDTHP</sequence>
<keyword evidence="2" id="KW-1185">Reference proteome</keyword>
<dbReference type="AlphaFoldDB" id="A0A7I7RTX6"/>
<accession>A0A7I7RTX6</accession>
<organism evidence="1 2">
    <name type="scientific">Mycolicibacterium arabiense</name>
    <dbReference type="NCBI Taxonomy" id="1286181"/>
    <lineage>
        <taxon>Bacteria</taxon>
        <taxon>Bacillati</taxon>
        <taxon>Actinomycetota</taxon>
        <taxon>Actinomycetes</taxon>
        <taxon>Mycobacteriales</taxon>
        <taxon>Mycobacteriaceae</taxon>
        <taxon>Mycolicibacterium</taxon>
    </lineage>
</organism>
<evidence type="ECO:0000313" key="2">
    <source>
        <dbReference type="Proteomes" id="UP000467428"/>
    </source>
</evidence>
<proteinExistence type="predicted"/>
<dbReference type="Proteomes" id="UP000467428">
    <property type="component" value="Chromosome"/>
</dbReference>
<geneLocation type="plasmid" evidence="2">
    <name>pjcm18538 dna</name>
</geneLocation>
<reference evidence="1 2" key="1">
    <citation type="journal article" date="2019" name="Emerg. Microbes Infect.">
        <title>Comprehensive subspecies identification of 175 nontuberculous mycobacteria species based on 7547 genomic profiles.</title>
        <authorList>
            <person name="Matsumoto Y."/>
            <person name="Kinjo T."/>
            <person name="Motooka D."/>
            <person name="Nabeya D."/>
            <person name="Jung N."/>
            <person name="Uechi K."/>
            <person name="Horii T."/>
            <person name="Iida T."/>
            <person name="Fujita J."/>
            <person name="Nakamura S."/>
        </authorList>
    </citation>
    <scope>NUCLEOTIDE SEQUENCE [LARGE SCALE GENOMIC DNA]</scope>
    <source>
        <strain evidence="1 2">JCM 18538</strain>
    </source>
</reference>
<evidence type="ECO:0000313" key="1">
    <source>
        <dbReference type="EMBL" id="BBY48054.1"/>
    </source>
</evidence>